<evidence type="ECO:0000313" key="1">
    <source>
        <dbReference type="EMBL" id="QXE25355.1"/>
    </source>
</evidence>
<dbReference type="KEGG" id="rsin:B6N60_04069"/>
<evidence type="ECO:0000313" key="2">
    <source>
        <dbReference type="Proteomes" id="UP000683511"/>
    </source>
</evidence>
<protein>
    <submittedName>
        <fullName evidence="1">Uncharacterized protein</fullName>
    </submittedName>
</protein>
<dbReference type="Proteomes" id="UP000683511">
    <property type="component" value="Chromosome"/>
</dbReference>
<sequence>MSLIVAIFPIFYRRLTNLWEREEFRSSEVAEVAEEDRIINATAA</sequence>
<gene>
    <name evidence="1" type="ORF">B6N60_04069</name>
</gene>
<name>A0A975TBD8_9NOST</name>
<reference evidence="1" key="1">
    <citation type="submission" date="2017-04" db="EMBL/GenBank/DDBJ databases">
        <title>Genome deletions in a multicellular cyanobacterial endosymbiont for morphological adaptation in marine diatoms.</title>
        <authorList>
            <person name="Wang Y."/>
            <person name="Gao H."/>
            <person name="Li R."/>
            <person name="Xu X."/>
        </authorList>
    </citation>
    <scope>NUCLEOTIDE SEQUENCE</scope>
    <source>
        <strain evidence="1">FACHB 800</strain>
    </source>
</reference>
<keyword evidence="2" id="KW-1185">Reference proteome</keyword>
<organism evidence="1 2">
    <name type="scientific">Richelia sinica FACHB-800</name>
    <dbReference type="NCBI Taxonomy" id="1357546"/>
    <lineage>
        <taxon>Bacteria</taxon>
        <taxon>Bacillati</taxon>
        <taxon>Cyanobacteriota</taxon>
        <taxon>Cyanophyceae</taxon>
        <taxon>Nostocales</taxon>
        <taxon>Nostocaceae</taxon>
        <taxon>Richelia</taxon>
    </lineage>
</organism>
<proteinExistence type="predicted"/>
<accession>A0A975TBD8</accession>
<dbReference type="AlphaFoldDB" id="A0A975TBD8"/>
<dbReference type="EMBL" id="CP021056">
    <property type="protein sequence ID" value="QXE25355.1"/>
    <property type="molecule type" value="Genomic_DNA"/>
</dbReference>